<comment type="similarity">
    <text evidence="3">Belongs to the SmpB family.</text>
</comment>
<evidence type="ECO:0000256" key="3">
    <source>
        <dbReference type="HAMAP-Rule" id="MF_00023"/>
    </source>
</evidence>
<dbReference type="NCBIfam" id="TIGR00086">
    <property type="entry name" value="smpB"/>
    <property type="match status" value="1"/>
</dbReference>
<comment type="caution">
    <text evidence="4">The sequence shown here is derived from an EMBL/GenBank/DDBJ whole genome shotgun (WGS) entry which is preliminary data.</text>
</comment>
<name>A0A1G1X9P9_9BACT</name>
<dbReference type="AlphaFoldDB" id="A0A1G1X9P9"/>
<dbReference type="GO" id="GO:0003723">
    <property type="term" value="F:RNA binding"/>
    <property type="evidence" value="ECO:0007669"/>
    <property type="project" value="UniProtKB-UniRule"/>
</dbReference>
<comment type="function">
    <text evidence="3">Required for rescue of stalled ribosomes mediated by trans-translation. Binds to transfer-messenger RNA (tmRNA), required for stable association of tmRNA with ribosomes. tmRNA and SmpB together mimic tRNA shape, replacing the anticodon stem-loop with SmpB. tmRNA is encoded by the ssrA gene; the 2 termini fold to resemble tRNA(Ala) and it encodes a 'tag peptide', a short internal open reading frame. During trans-translation Ala-aminoacylated tmRNA acts like a tRNA, entering the A-site of stalled ribosomes, displacing the stalled mRNA. The ribosome then switches to translate the ORF on the tmRNA; the nascent peptide is terminated with the 'tag peptide' encoded by the tmRNA and targeted for degradation. The ribosome is freed to recommence translation, which seems to be the essential function of trans-translation.</text>
</comment>
<evidence type="ECO:0000256" key="1">
    <source>
        <dbReference type="ARBA" id="ARBA00022490"/>
    </source>
</evidence>
<dbReference type="Proteomes" id="UP000177941">
    <property type="component" value="Unassembled WGS sequence"/>
</dbReference>
<dbReference type="PROSITE" id="PS01317">
    <property type="entry name" value="SSRP"/>
    <property type="match status" value="1"/>
</dbReference>
<dbReference type="InterPro" id="IPR020081">
    <property type="entry name" value="SsrA-bd_prot_CS"/>
</dbReference>
<evidence type="ECO:0000313" key="4">
    <source>
        <dbReference type="EMBL" id="OGY36788.1"/>
    </source>
</evidence>
<dbReference type="GO" id="GO:0070930">
    <property type="term" value="P:trans-translation-dependent protein tagging"/>
    <property type="evidence" value="ECO:0007669"/>
    <property type="project" value="TreeGrafter"/>
</dbReference>
<keyword evidence="2 3" id="KW-0694">RNA-binding</keyword>
<gene>
    <name evidence="3" type="primary">smpB</name>
    <name evidence="4" type="ORF">A3E36_03805</name>
</gene>
<evidence type="ECO:0000313" key="5">
    <source>
        <dbReference type="Proteomes" id="UP000177941"/>
    </source>
</evidence>
<dbReference type="SUPFAM" id="SSF74982">
    <property type="entry name" value="Small protein B (SmpB)"/>
    <property type="match status" value="1"/>
</dbReference>
<evidence type="ECO:0000256" key="2">
    <source>
        <dbReference type="ARBA" id="ARBA00022884"/>
    </source>
</evidence>
<dbReference type="NCBIfam" id="NF003843">
    <property type="entry name" value="PRK05422.1"/>
    <property type="match status" value="1"/>
</dbReference>
<dbReference type="HAMAP" id="MF_00023">
    <property type="entry name" value="SmpB"/>
    <property type="match status" value="1"/>
</dbReference>
<proteinExistence type="inferred from homology"/>
<comment type="subcellular location">
    <subcellularLocation>
        <location evidence="3">Cytoplasm</location>
    </subcellularLocation>
    <text evidence="3">The tmRNA-SmpB complex associates with stalled 70S ribosomes.</text>
</comment>
<dbReference type="InterPro" id="IPR023620">
    <property type="entry name" value="SmpB"/>
</dbReference>
<dbReference type="GO" id="GO:0005829">
    <property type="term" value="C:cytosol"/>
    <property type="evidence" value="ECO:0007669"/>
    <property type="project" value="TreeGrafter"/>
</dbReference>
<dbReference type="CDD" id="cd09294">
    <property type="entry name" value="SmpB"/>
    <property type="match status" value="1"/>
</dbReference>
<dbReference type="PANTHER" id="PTHR30308:SF2">
    <property type="entry name" value="SSRA-BINDING PROTEIN"/>
    <property type="match status" value="1"/>
</dbReference>
<protein>
    <recommendedName>
        <fullName evidence="3">SsrA-binding protein</fullName>
    </recommendedName>
    <alternativeName>
        <fullName evidence="3">Small protein B</fullName>
    </alternativeName>
</protein>
<dbReference type="Gene3D" id="2.40.280.10">
    <property type="match status" value="1"/>
</dbReference>
<dbReference type="GO" id="GO:0070929">
    <property type="term" value="P:trans-translation"/>
    <property type="evidence" value="ECO:0007669"/>
    <property type="project" value="UniProtKB-UniRule"/>
</dbReference>
<organism evidence="4 5">
    <name type="scientific">Candidatus Andersenbacteria bacterium RIFCSPHIGHO2_12_FULL_45_11b</name>
    <dbReference type="NCBI Taxonomy" id="1797282"/>
    <lineage>
        <taxon>Bacteria</taxon>
        <taxon>Candidatus Anderseniibacteriota</taxon>
    </lineage>
</organism>
<accession>A0A1G1X9P9</accession>
<dbReference type="Pfam" id="PF01668">
    <property type="entry name" value="SmpB"/>
    <property type="match status" value="1"/>
</dbReference>
<reference evidence="4 5" key="1">
    <citation type="journal article" date="2016" name="Nat. Commun.">
        <title>Thousands of microbial genomes shed light on interconnected biogeochemical processes in an aquifer system.</title>
        <authorList>
            <person name="Anantharaman K."/>
            <person name="Brown C.T."/>
            <person name="Hug L.A."/>
            <person name="Sharon I."/>
            <person name="Castelle C.J."/>
            <person name="Probst A.J."/>
            <person name="Thomas B.C."/>
            <person name="Singh A."/>
            <person name="Wilkins M.J."/>
            <person name="Karaoz U."/>
            <person name="Brodie E.L."/>
            <person name="Williams K.H."/>
            <person name="Hubbard S.S."/>
            <person name="Banfield J.F."/>
        </authorList>
    </citation>
    <scope>NUCLEOTIDE SEQUENCE [LARGE SCALE GENOMIC DNA]</scope>
</reference>
<sequence length="149" mass="16916">MKDFAYNKRALFDFEILETFEAGIALLGTEVKSVRAGHMSLRGAFVTMHNGSAELTNATIPPWQIANAPGSYDQTRSRRLLLSEEELKYLTGKTTHTGLTIVPIRVYNRGSRIKVEIGLAKGKKLHNKKREQREKDIKREAEIFLRGKE</sequence>
<dbReference type="EMBL" id="MHHS01000029">
    <property type="protein sequence ID" value="OGY36788.1"/>
    <property type="molecule type" value="Genomic_DNA"/>
</dbReference>
<dbReference type="InterPro" id="IPR000037">
    <property type="entry name" value="SsrA-bd_prot"/>
</dbReference>
<dbReference type="PANTHER" id="PTHR30308">
    <property type="entry name" value="TMRNA-BINDING COMPONENT OF TRANS-TRANSLATION TAGGING COMPLEX"/>
    <property type="match status" value="1"/>
</dbReference>
<keyword evidence="1 3" id="KW-0963">Cytoplasm</keyword>